<evidence type="ECO:0000256" key="3">
    <source>
        <dbReference type="ARBA" id="ARBA00022970"/>
    </source>
</evidence>
<evidence type="ECO:0000256" key="1">
    <source>
        <dbReference type="ARBA" id="ARBA00010062"/>
    </source>
</evidence>
<gene>
    <name evidence="5" type="ORF">SAMN02745126_04927</name>
</gene>
<dbReference type="PROSITE" id="PS51318">
    <property type="entry name" value="TAT"/>
    <property type="match status" value="1"/>
</dbReference>
<dbReference type="PANTHER" id="PTHR30483">
    <property type="entry name" value="LEUCINE-SPECIFIC-BINDING PROTEIN"/>
    <property type="match status" value="1"/>
</dbReference>
<proteinExistence type="inferred from homology"/>
<evidence type="ECO:0000313" key="6">
    <source>
        <dbReference type="Proteomes" id="UP000190092"/>
    </source>
</evidence>
<dbReference type="Pfam" id="PF13458">
    <property type="entry name" value="Peripla_BP_6"/>
    <property type="match status" value="1"/>
</dbReference>
<dbReference type="EMBL" id="FUWJ01000009">
    <property type="protein sequence ID" value="SKA30279.1"/>
    <property type="molecule type" value="Genomic_DNA"/>
</dbReference>
<dbReference type="InterPro" id="IPR051010">
    <property type="entry name" value="BCAA_transport"/>
</dbReference>
<organism evidence="5 6">
    <name type="scientific">Enhydrobacter aerosaccus</name>
    <dbReference type="NCBI Taxonomy" id="225324"/>
    <lineage>
        <taxon>Bacteria</taxon>
        <taxon>Pseudomonadati</taxon>
        <taxon>Pseudomonadota</taxon>
        <taxon>Alphaproteobacteria</taxon>
        <taxon>Hyphomicrobiales</taxon>
        <taxon>Enhydrobacter</taxon>
    </lineage>
</organism>
<evidence type="ECO:0000259" key="4">
    <source>
        <dbReference type="Pfam" id="PF13458"/>
    </source>
</evidence>
<dbReference type="CDD" id="cd06330">
    <property type="entry name" value="PBP1_As_SBP-like"/>
    <property type="match status" value="1"/>
</dbReference>
<protein>
    <submittedName>
        <fullName evidence="5">Branched-chain amino acid transport system substrate-binding protein</fullName>
    </submittedName>
</protein>
<keyword evidence="3" id="KW-0813">Transport</keyword>
<name>A0A1T4SPV7_9HYPH</name>
<keyword evidence="3" id="KW-0029">Amino-acid transport</keyword>
<reference evidence="6" key="1">
    <citation type="submission" date="2017-02" db="EMBL/GenBank/DDBJ databases">
        <authorList>
            <person name="Varghese N."/>
            <person name="Submissions S."/>
        </authorList>
    </citation>
    <scope>NUCLEOTIDE SEQUENCE [LARGE SCALE GENOMIC DNA]</scope>
    <source>
        <strain evidence="6">ATCC 27094</strain>
    </source>
</reference>
<keyword evidence="6" id="KW-1185">Reference proteome</keyword>
<evidence type="ECO:0000256" key="2">
    <source>
        <dbReference type="ARBA" id="ARBA00022729"/>
    </source>
</evidence>
<dbReference type="Gene3D" id="3.40.50.2300">
    <property type="match status" value="2"/>
</dbReference>
<sequence length="412" mass="45244">MRTRGLRRRTLLATGTAGMLAAPWVAGAQAKTLRIGMQSILSGPIALLGTSSRNALMMEQDRINAAGGFLGRPIEFVYRDSKGQPQEAARVARELVNSTGCELLIDAEASSGSFAVQEVVRDLGVACIHTNSETSSLTADPKIRVPTAFRVARQGVHDAIAGSTYLAKFATDKKITKWATCSPDYAYGRDTTAQYLEFFKRAKPDVEVVTQAWPKLGQADLTEVITKLIQAKPQALFTLLYAGDLSAFVNQGNVYALFSQMTVATPNMDYPVLTAIKNLPAGIQSATRYLETFPDTPANKEWGEAYRKKFNEYPTNWSWQNTVAMQFYEAAVKKANSLDGKALADALTGMKINTPFGVDGTITMRDDHTTINYAIGWGQTVPKAPFITDVKAADWGRIVELETEWKKEQKYI</sequence>
<dbReference type="SUPFAM" id="SSF53822">
    <property type="entry name" value="Periplasmic binding protein-like I"/>
    <property type="match status" value="1"/>
</dbReference>
<accession>A0A1T4SPV7</accession>
<dbReference type="InterPro" id="IPR028082">
    <property type="entry name" value="Peripla_BP_I"/>
</dbReference>
<dbReference type="InterPro" id="IPR006311">
    <property type="entry name" value="TAT_signal"/>
</dbReference>
<dbReference type="PANTHER" id="PTHR30483:SF37">
    <property type="entry name" value="ABC TRANSPORTER SUBSTRATE-BINDING PROTEIN"/>
    <property type="match status" value="1"/>
</dbReference>
<dbReference type="AlphaFoldDB" id="A0A1T4SPV7"/>
<dbReference type="STRING" id="225324.SAMN02745126_04927"/>
<evidence type="ECO:0000313" key="5">
    <source>
        <dbReference type="EMBL" id="SKA30279.1"/>
    </source>
</evidence>
<comment type="similarity">
    <text evidence="1">Belongs to the leucine-binding protein family.</text>
</comment>
<dbReference type="RefSeq" id="WP_218191289.1">
    <property type="nucleotide sequence ID" value="NZ_FUWJ01000009.1"/>
</dbReference>
<dbReference type="InterPro" id="IPR028081">
    <property type="entry name" value="Leu-bd"/>
</dbReference>
<feature type="domain" description="Leucine-binding protein" evidence="4">
    <location>
        <begin position="32"/>
        <end position="372"/>
    </location>
</feature>
<dbReference type="Proteomes" id="UP000190092">
    <property type="component" value="Unassembled WGS sequence"/>
</dbReference>
<dbReference type="GO" id="GO:0006865">
    <property type="term" value="P:amino acid transport"/>
    <property type="evidence" value="ECO:0007669"/>
    <property type="project" value="UniProtKB-KW"/>
</dbReference>
<keyword evidence="2" id="KW-0732">Signal</keyword>